<evidence type="ECO:0000256" key="17">
    <source>
        <dbReference type="ARBA" id="ARBA00023264"/>
    </source>
</evidence>
<dbReference type="GeneID" id="30985746"/>
<name>A0A1E4SL28_9ASCO</name>
<keyword evidence="10" id="KW-0548">Nucleotidyltransferase</keyword>
<gene>
    <name evidence="19" type="ORF">CANTADRAFT_89799</name>
</gene>
<dbReference type="UniPathway" id="UPA00557">
    <property type="reaction ID" value="UER00614"/>
</dbReference>
<keyword evidence="20" id="KW-1185">Reference proteome</keyword>
<evidence type="ECO:0000256" key="16">
    <source>
        <dbReference type="ARBA" id="ARBA00023209"/>
    </source>
</evidence>
<evidence type="ECO:0000256" key="5">
    <source>
        <dbReference type="ARBA" id="ARBA00005458"/>
    </source>
</evidence>
<evidence type="ECO:0000256" key="8">
    <source>
        <dbReference type="ARBA" id="ARBA00022516"/>
    </source>
</evidence>
<dbReference type="GO" id="GO:0004605">
    <property type="term" value="F:phosphatidate cytidylyltransferase activity"/>
    <property type="evidence" value="ECO:0007669"/>
    <property type="project" value="UniProtKB-EC"/>
</dbReference>
<dbReference type="AlphaFoldDB" id="A0A1E4SL28"/>
<dbReference type="STRING" id="984487.A0A1E4SL28"/>
<dbReference type="Proteomes" id="UP000094285">
    <property type="component" value="Unassembled WGS sequence"/>
</dbReference>
<accession>A0A1E4SL28</accession>
<evidence type="ECO:0000256" key="12">
    <source>
        <dbReference type="ARBA" id="ARBA00022842"/>
    </source>
</evidence>
<evidence type="ECO:0000256" key="7">
    <source>
        <dbReference type="ARBA" id="ARBA00018337"/>
    </source>
</evidence>
<keyword evidence="9" id="KW-0808">Transferase</keyword>
<protein>
    <recommendedName>
        <fullName evidence="7">Phosphatidate cytidylyltransferase, mitochondrial</fullName>
        <ecNumber evidence="6">2.7.7.41</ecNumber>
    </recommendedName>
    <alternativeName>
        <fullName evidence="18">CDP-diacylglycerol synthase</fullName>
    </alternativeName>
</protein>
<keyword evidence="12" id="KW-0460">Magnesium</keyword>
<evidence type="ECO:0000256" key="2">
    <source>
        <dbReference type="ARBA" id="ARBA00004443"/>
    </source>
</evidence>
<dbReference type="GO" id="GO:0005759">
    <property type="term" value="C:mitochondrial matrix"/>
    <property type="evidence" value="ECO:0007669"/>
    <property type="project" value="EnsemblFungi"/>
</dbReference>
<evidence type="ECO:0000256" key="3">
    <source>
        <dbReference type="ARBA" id="ARBA00005119"/>
    </source>
</evidence>
<evidence type="ECO:0000313" key="19">
    <source>
        <dbReference type="EMBL" id="ODV80225.1"/>
    </source>
</evidence>
<dbReference type="EC" id="2.7.7.41" evidence="6"/>
<organism evidence="19 20">
    <name type="scientific">Suhomyces tanzawaensis NRRL Y-17324</name>
    <dbReference type="NCBI Taxonomy" id="984487"/>
    <lineage>
        <taxon>Eukaryota</taxon>
        <taxon>Fungi</taxon>
        <taxon>Dikarya</taxon>
        <taxon>Ascomycota</taxon>
        <taxon>Saccharomycotina</taxon>
        <taxon>Pichiomycetes</taxon>
        <taxon>Debaryomycetaceae</taxon>
        <taxon>Suhomyces</taxon>
    </lineage>
</organism>
<comment type="cofactor">
    <cofactor evidence="1">
        <name>Mg(2+)</name>
        <dbReference type="ChEBI" id="CHEBI:18420"/>
    </cofactor>
</comment>
<dbReference type="GO" id="GO:0005743">
    <property type="term" value="C:mitochondrial inner membrane"/>
    <property type="evidence" value="ECO:0007669"/>
    <property type="project" value="UniProtKB-SubCell"/>
</dbReference>
<evidence type="ECO:0000256" key="18">
    <source>
        <dbReference type="ARBA" id="ARBA00029893"/>
    </source>
</evidence>
<dbReference type="Pfam" id="PF09139">
    <property type="entry name" value="Tam41_Mmp37"/>
    <property type="match status" value="1"/>
</dbReference>
<keyword evidence="17" id="KW-1208">Phospholipid metabolism</keyword>
<proteinExistence type="inferred from homology"/>
<keyword evidence="8" id="KW-0444">Lipid biosynthesis</keyword>
<evidence type="ECO:0000256" key="6">
    <source>
        <dbReference type="ARBA" id="ARBA00012487"/>
    </source>
</evidence>
<reference evidence="20" key="1">
    <citation type="submission" date="2016-05" db="EMBL/GenBank/DDBJ databases">
        <title>Comparative genomics of biotechnologically important yeasts.</title>
        <authorList>
            <consortium name="DOE Joint Genome Institute"/>
            <person name="Riley R."/>
            <person name="Haridas S."/>
            <person name="Wolfe K.H."/>
            <person name="Lopes M.R."/>
            <person name="Hittinger C.T."/>
            <person name="Goker M."/>
            <person name="Salamov A."/>
            <person name="Wisecaver J."/>
            <person name="Long T.M."/>
            <person name="Aerts A.L."/>
            <person name="Barry K."/>
            <person name="Choi C."/>
            <person name="Clum A."/>
            <person name="Coughlan A.Y."/>
            <person name="Deshpande S."/>
            <person name="Douglass A.P."/>
            <person name="Hanson S.J."/>
            <person name="Klenk H.-P."/>
            <person name="Labutti K."/>
            <person name="Lapidus A."/>
            <person name="Lindquist E."/>
            <person name="Lipzen A."/>
            <person name="Meier-Kolthoff J.P."/>
            <person name="Ohm R.A."/>
            <person name="Otillar R.P."/>
            <person name="Pangilinan J."/>
            <person name="Peng Y."/>
            <person name="Rokas A."/>
            <person name="Rosa C.A."/>
            <person name="Scheuner C."/>
            <person name="Sibirny A.A."/>
            <person name="Slot J.C."/>
            <person name="Stielow J.B."/>
            <person name="Sun H."/>
            <person name="Kurtzman C.P."/>
            <person name="Blackwell M."/>
            <person name="Grigoriev I.V."/>
            <person name="Jeffries T.W."/>
        </authorList>
    </citation>
    <scope>NUCLEOTIDE SEQUENCE [LARGE SCALE GENOMIC DNA]</scope>
    <source>
        <strain evidence="20">NRRL Y-17324</strain>
    </source>
</reference>
<keyword evidence="14" id="KW-0496">Mitochondrion</keyword>
<evidence type="ECO:0000256" key="1">
    <source>
        <dbReference type="ARBA" id="ARBA00001946"/>
    </source>
</evidence>
<evidence type="ECO:0000256" key="9">
    <source>
        <dbReference type="ARBA" id="ARBA00022679"/>
    </source>
</evidence>
<evidence type="ECO:0000313" key="20">
    <source>
        <dbReference type="Proteomes" id="UP000094285"/>
    </source>
</evidence>
<comment type="pathway">
    <text evidence="4">Lipid metabolism.</text>
</comment>
<comment type="pathway">
    <text evidence="3">Phospholipid metabolism; CDP-diacylglycerol biosynthesis; CDP-diacylglycerol from sn-glycerol 3-phosphate: step 3/3.</text>
</comment>
<keyword evidence="15" id="KW-0472">Membrane</keyword>
<evidence type="ECO:0000256" key="11">
    <source>
        <dbReference type="ARBA" id="ARBA00022792"/>
    </source>
</evidence>
<dbReference type="PANTHER" id="PTHR13619:SF0">
    <property type="entry name" value="PHOSPHATIDATE CYTIDYLYLTRANSFERASE, MITOCHONDRIAL"/>
    <property type="match status" value="1"/>
</dbReference>
<keyword evidence="13" id="KW-0443">Lipid metabolism</keyword>
<evidence type="ECO:0000256" key="4">
    <source>
        <dbReference type="ARBA" id="ARBA00005189"/>
    </source>
</evidence>
<dbReference type="PIRSF" id="PIRSF028840">
    <property type="entry name" value="Mmp37"/>
    <property type="match status" value="1"/>
</dbReference>
<evidence type="ECO:0000256" key="13">
    <source>
        <dbReference type="ARBA" id="ARBA00023098"/>
    </source>
</evidence>
<dbReference type="PANTHER" id="PTHR13619">
    <property type="entry name" value="PHOSPHATIDATE CYTIDYLYLTRANSFERASE, MITOCHONDRIAL"/>
    <property type="match status" value="1"/>
</dbReference>
<keyword evidence="11" id="KW-0999">Mitochondrion inner membrane</keyword>
<comment type="similarity">
    <text evidence="5">Belongs to the TAM41 family.</text>
</comment>
<dbReference type="InterPro" id="IPR015222">
    <property type="entry name" value="Tam41"/>
</dbReference>
<sequence length="429" mass="49922">MIRRLLFKSQYRFNSGLSAGRSSGSTSRAFQGFGSFDYEGLNKKNNSSTTPYSDKYYQPIISEGFLGFDKLIIPKDFRASNQEVDIIDEEGHRQQHELTEVVNSFKAPIKVAIGYGSGVFPQDGYEDPKKDGKRSDERQIDFINIVEDNDSFHRINLQQHTDHYSVKSPYLIKLIQGSTGIYFNPFVRMRQQLIKYGIISTNASLLDLSEWSSLYFAGRLHKPVNFVKDEEPMVKFLNQYNLKNAVTLSILLIESPQFTERQLYEQITKISYLGDFRMYIGGENPNKVRNIVNKQFLQFMRLYEPILQYFIHKNCLIIVDSDEMNNNMKTFRKNLTINNKIKLISTLPLQFRSKLYQMYHEKSIKEIVKDKNLSKNLMKIVSRTIQISSVKQTIRGIFSSGIIKSIKYAFAKQVKFWRGKMLEKKSHTL</sequence>
<dbReference type="OrthoDB" id="341477at2759"/>
<dbReference type="GO" id="GO:0016024">
    <property type="term" value="P:CDP-diacylglycerol biosynthetic process"/>
    <property type="evidence" value="ECO:0007669"/>
    <property type="project" value="UniProtKB-UniPathway"/>
</dbReference>
<keyword evidence="16" id="KW-0594">Phospholipid biosynthesis</keyword>
<dbReference type="RefSeq" id="XP_020065347.1">
    <property type="nucleotide sequence ID" value="XM_020211610.1"/>
</dbReference>
<evidence type="ECO:0000256" key="14">
    <source>
        <dbReference type="ARBA" id="ARBA00023128"/>
    </source>
</evidence>
<dbReference type="EMBL" id="KV453911">
    <property type="protein sequence ID" value="ODV80225.1"/>
    <property type="molecule type" value="Genomic_DNA"/>
</dbReference>
<evidence type="ECO:0000256" key="10">
    <source>
        <dbReference type="ARBA" id="ARBA00022695"/>
    </source>
</evidence>
<evidence type="ECO:0000256" key="15">
    <source>
        <dbReference type="ARBA" id="ARBA00023136"/>
    </source>
</evidence>
<comment type="subcellular location">
    <subcellularLocation>
        <location evidence="2">Mitochondrion inner membrane</location>
        <topology evidence="2">Peripheral membrane protein</topology>
        <orientation evidence="2">Matrix side</orientation>
    </subcellularLocation>
</comment>
<dbReference type="GO" id="GO:0032049">
    <property type="term" value="P:cardiolipin biosynthetic process"/>
    <property type="evidence" value="ECO:0007669"/>
    <property type="project" value="EnsemblFungi"/>
</dbReference>